<feature type="compositionally biased region" description="Polar residues" evidence="1">
    <location>
        <begin position="83"/>
        <end position="92"/>
    </location>
</feature>
<accession>A0AAV4TU60</accession>
<reference evidence="2 3" key="1">
    <citation type="submission" date="2021-06" db="EMBL/GenBank/DDBJ databases">
        <title>Caerostris extrusa draft genome.</title>
        <authorList>
            <person name="Kono N."/>
            <person name="Arakawa K."/>
        </authorList>
    </citation>
    <scope>NUCLEOTIDE SEQUENCE [LARGE SCALE GENOMIC DNA]</scope>
</reference>
<keyword evidence="3" id="KW-1185">Reference proteome</keyword>
<organism evidence="2 3">
    <name type="scientific">Caerostris extrusa</name>
    <name type="common">Bark spider</name>
    <name type="synonym">Caerostris bankana</name>
    <dbReference type="NCBI Taxonomy" id="172846"/>
    <lineage>
        <taxon>Eukaryota</taxon>
        <taxon>Metazoa</taxon>
        <taxon>Ecdysozoa</taxon>
        <taxon>Arthropoda</taxon>
        <taxon>Chelicerata</taxon>
        <taxon>Arachnida</taxon>
        <taxon>Araneae</taxon>
        <taxon>Araneomorphae</taxon>
        <taxon>Entelegynae</taxon>
        <taxon>Araneoidea</taxon>
        <taxon>Araneidae</taxon>
        <taxon>Caerostris</taxon>
    </lineage>
</organism>
<feature type="region of interest" description="Disordered" evidence="1">
    <location>
        <begin position="66"/>
        <end position="110"/>
    </location>
</feature>
<evidence type="ECO:0000313" key="2">
    <source>
        <dbReference type="EMBL" id="GIY48440.1"/>
    </source>
</evidence>
<evidence type="ECO:0000256" key="1">
    <source>
        <dbReference type="SAM" id="MobiDB-lite"/>
    </source>
</evidence>
<dbReference type="AlphaFoldDB" id="A0AAV4TU60"/>
<sequence>MVKQPKLLVGCFDKMISINEGTLSLKFYVVAPIHKMNFVVILDIEILNHVKVSFSNGHIEITNKYPNKDIKDLDGDREDRYSSRYNRQVDSMSSRRRYTGNRGNPEPTRC</sequence>
<feature type="compositionally biased region" description="Basic and acidic residues" evidence="1">
    <location>
        <begin position="66"/>
        <end position="82"/>
    </location>
</feature>
<dbReference type="Proteomes" id="UP001054945">
    <property type="component" value="Unassembled WGS sequence"/>
</dbReference>
<protein>
    <submittedName>
        <fullName evidence="2">Uncharacterized protein</fullName>
    </submittedName>
</protein>
<evidence type="ECO:0000313" key="3">
    <source>
        <dbReference type="Proteomes" id="UP001054945"/>
    </source>
</evidence>
<proteinExistence type="predicted"/>
<name>A0AAV4TU60_CAEEX</name>
<gene>
    <name evidence="2" type="ORF">CEXT_259921</name>
</gene>
<comment type="caution">
    <text evidence="2">The sequence shown here is derived from an EMBL/GenBank/DDBJ whole genome shotgun (WGS) entry which is preliminary data.</text>
</comment>
<dbReference type="EMBL" id="BPLR01011714">
    <property type="protein sequence ID" value="GIY48440.1"/>
    <property type="molecule type" value="Genomic_DNA"/>
</dbReference>